<feature type="transmembrane region" description="Helical" evidence="7">
    <location>
        <begin position="358"/>
        <end position="380"/>
    </location>
</feature>
<sequence>MSVYENIKMALTSLRAHKLRSILTMLGIIIGVASVIAVVAIGQAGEAMLKSQIVGETNTTELLYVPPEEELMSNSGGWMEDPFTVEDIQLIEEIPEVKRVVASSSESSMVRYREESVDALVNGISQAYFEINHLGIGEGRSLMAEDFLGGSRKAMISSSLKKELFGEKEVLGEVLYIASQPVEIIGVLSKETVFLALDSNEIYIPWKTWQNIYMKSEYSQVTIEAETPEELQIAGTKAAELLNRIHDKDQAYQVLNLEELTDGIGQITNIMTIVIGSIAGISLLIGGIGVMNIMLVSVTERTREIGIRMSLGATPGQILFQFLVESVTLTLIGGAIGIGIGIASASVVAYIAGWPALISWQVILGGLLFSMVIGVIFGILPANKAARLDPIESLRYE</sequence>
<evidence type="ECO:0000256" key="7">
    <source>
        <dbReference type="SAM" id="Phobius"/>
    </source>
</evidence>
<dbReference type="PANTHER" id="PTHR30572">
    <property type="entry name" value="MEMBRANE COMPONENT OF TRANSPORTER-RELATED"/>
    <property type="match status" value="1"/>
</dbReference>
<organism evidence="10 11">
    <name type="scientific">Siminovitchia sediminis</name>
    <dbReference type="NCBI Taxonomy" id="1274353"/>
    <lineage>
        <taxon>Bacteria</taxon>
        <taxon>Bacillati</taxon>
        <taxon>Bacillota</taxon>
        <taxon>Bacilli</taxon>
        <taxon>Bacillales</taxon>
        <taxon>Bacillaceae</taxon>
        <taxon>Siminovitchia</taxon>
    </lineage>
</organism>
<feature type="domain" description="MacB-like periplasmic core" evidence="9">
    <location>
        <begin position="21"/>
        <end position="232"/>
    </location>
</feature>
<evidence type="ECO:0000259" key="9">
    <source>
        <dbReference type="Pfam" id="PF12704"/>
    </source>
</evidence>
<dbReference type="InterPro" id="IPR003838">
    <property type="entry name" value="ABC3_permease_C"/>
</dbReference>
<keyword evidence="3 7" id="KW-0812">Transmembrane</keyword>
<dbReference type="InterPro" id="IPR050250">
    <property type="entry name" value="Macrolide_Exporter_MacB"/>
</dbReference>
<dbReference type="Proteomes" id="UP001597301">
    <property type="component" value="Unassembled WGS sequence"/>
</dbReference>
<dbReference type="Pfam" id="PF12704">
    <property type="entry name" value="MacB_PCD"/>
    <property type="match status" value="1"/>
</dbReference>
<dbReference type="EMBL" id="JBHUEO010000025">
    <property type="protein sequence ID" value="MFD1706971.1"/>
    <property type="molecule type" value="Genomic_DNA"/>
</dbReference>
<evidence type="ECO:0000256" key="4">
    <source>
        <dbReference type="ARBA" id="ARBA00022989"/>
    </source>
</evidence>
<evidence type="ECO:0000256" key="5">
    <source>
        <dbReference type="ARBA" id="ARBA00023136"/>
    </source>
</evidence>
<keyword evidence="4 7" id="KW-1133">Transmembrane helix</keyword>
<comment type="similarity">
    <text evidence="6">Belongs to the ABC-4 integral membrane protein family.</text>
</comment>
<comment type="caution">
    <text evidence="10">The sequence shown here is derived from an EMBL/GenBank/DDBJ whole genome shotgun (WGS) entry which is preliminary data.</text>
</comment>
<feature type="transmembrane region" description="Helical" evidence="7">
    <location>
        <begin position="319"/>
        <end position="352"/>
    </location>
</feature>
<evidence type="ECO:0000256" key="3">
    <source>
        <dbReference type="ARBA" id="ARBA00022692"/>
    </source>
</evidence>
<evidence type="ECO:0000256" key="1">
    <source>
        <dbReference type="ARBA" id="ARBA00004651"/>
    </source>
</evidence>
<reference evidence="11" key="1">
    <citation type="journal article" date="2019" name="Int. J. Syst. Evol. Microbiol.">
        <title>The Global Catalogue of Microorganisms (GCM) 10K type strain sequencing project: providing services to taxonomists for standard genome sequencing and annotation.</title>
        <authorList>
            <consortium name="The Broad Institute Genomics Platform"/>
            <consortium name="The Broad Institute Genome Sequencing Center for Infectious Disease"/>
            <person name="Wu L."/>
            <person name="Ma J."/>
        </authorList>
    </citation>
    <scope>NUCLEOTIDE SEQUENCE [LARGE SCALE GENOMIC DNA]</scope>
    <source>
        <strain evidence="11">CGMCC 1.12295</strain>
    </source>
</reference>
<gene>
    <name evidence="10" type="ORF">ACFSCZ_09535</name>
</gene>
<dbReference type="PANTHER" id="PTHR30572:SF4">
    <property type="entry name" value="ABC TRANSPORTER PERMEASE YTRF"/>
    <property type="match status" value="1"/>
</dbReference>
<evidence type="ECO:0000259" key="8">
    <source>
        <dbReference type="Pfam" id="PF02687"/>
    </source>
</evidence>
<keyword evidence="2" id="KW-1003">Cell membrane</keyword>
<name>A0ABW4KI94_9BACI</name>
<feature type="transmembrane region" description="Helical" evidence="7">
    <location>
        <begin position="21"/>
        <end position="42"/>
    </location>
</feature>
<dbReference type="InterPro" id="IPR025857">
    <property type="entry name" value="MacB_PCD"/>
</dbReference>
<accession>A0ABW4KI94</accession>
<dbReference type="RefSeq" id="WP_380773694.1">
    <property type="nucleotide sequence ID" value="NZ_JBHUEO010000025.1"/>
</dbReference>
<dbReference type="Pfam" id="PF02687">
    <property type="entry name" value="FtsX"/>
    <property type="match status" value="1"/>
</dbReference>
<keyword evidence="5 7" id="KW-0472">Membrane</keyword>
<evidence type="ECO:0000313" key="11">
    <source>
        <dbReference type="Proteomes" id="UP001597301"/>
    </source>
</evidence>
<comment type="subcellular location">
    <subcellularLocation>
        <location evidence="1">Cell membrane</location>
        <topology evidence="1">Multi-pass membrane protein</topology>
    </subcellularLocation>
</comment>
<feature type="transmembrane region" description="Helical" evidence="7">
    <location>
        <begin position="270"/>
        <end position="298"/>
    </location>
</feature>
<evidence type="ECO:0000256" key="6">
    <source>
        <dbReference type="ARBA" id="ARBA00038076"/>
    </source>
</evidence>
<protein>
    <submittedName>
        <fullName evidence="10">ABC transporter permease</fullName>
    </submittedName>
</protein>
<keyword evidence="11" id="KW-1185">Reference proteome</keyword>
<feature type="domain" description="ABC3 transporter permease C-terminal" evidence="8">
    <location>
        <begin position="277"/>
        <end position="390"/>
    </location>
</feature>
<proteinExistence type="inferred from homology"/>
<evidence type="ECO:0000256" key="2">
    <source>
        <dbReference type="ARBA" id="ARBA00022475"/>
    </source>
</evidence>
<evidence type="ECO:0000313" key="10">
    <source>
        <dbReference type="EMBL" id="MFD1706971.1"/>
    </source>
</evidence>